<dbReference type="PANTHER" id="PTHR31594:SF11">
    <property type="entry name" value="NEOVERRUCOTOXIN SUBUNIT ALPHA-LIKE ISOFORM X1-RELATED"/>
    <property type="match status" value="1"/>
</dbReference>
<comment type="similarity">
    <text evidence="2">Belongs to the SNTX/VTX toxin family.</text>
</comment>
<dbReference type="GO" id="GO:0005576">
    <property type="term" value="C:extracellular region"/>
    <property type="evidence" value="ECO:0007669"/>
    <property type="project" value="UniProtKB-SubCell"/>
</dbReference>
<evidence type="ECO:0000313" key="8">
    <source>
        <dbReference type="EMBL" id="KAL2085530.1"/>
    </source>
</evidence>
<dbReference type="GO" id="GO:0031640">
    <property type="term" value="P:killing of cells of another organism"/>
    <property type="evidence" value="ECO:0007669"/>
    <property type="project" value="UniProtKB-KW"/>
</dbReference>
<reference evidence="8 9" key="1">
    <citation type="submission" date="2024-09" db="EMBL/GenBank/DDBJ databases">
        <title>A chromosome-level genome assembly of Gray's grenadier anchovy, Coilia grayii.</title>
        <authorList>
            <person name="Fu Z."/>
        </authorList>
    </citation>
    <scope>NUCLEOTIDE SEQUENCE [LARGE SCALE GENOMIC DNA]</scope>
    <source>
        <strain evidence="8">G4</strain>
        <tissue evidence="8">Muscle</tissue>
    </source>
</reference>
<evidence type="ECO:0000256" key="1">
    <source>
        <dbReference type="ARBA" id="ARBA00004613"/>
    </source>
</evidence>
<dbReference type="Gene3D" id="2.60.120.920">
    <property type="match status" value="1"/>
</dbReference>
<dbReference type="InterPro" id="IPR052090">
    <property type="entry name" value="Cytolytic_pore-forming_toxin"/>
</dbReference>
<dbReference type="Pfam" id="PF13765">
    <property type="entry name" value="PRY"/>
    <property type="match status" value="1"/>
</dbReference>
<keyword evidence="5" id="KW-0354">Hemolysis</keyword>
<protein>
    <recommendedName>
        <fullName evidence="7">B30.2/SPRY domain-containing protein</fullName>
    </recommendedName>
</protein>
<keyword evidence="3" id="KW-0964">Secreted</keyword>
<dbReference type="Pfam" id="PF18078">
    <property type="entry name" value="Thioredoxin_11"/>
    <property type="match status" value="1"/>
</dbReference>
<dbReference type="InterPro" id="IPR048997">
    <property type="entry name" value="Stonustoxin-like_helical"/>
</dbReference>
<comment type="subcellular location">
    <subcellularLocation>
        <location evidence="1">Secreted</location>
    </subcellularLocation>
</comment>
<name>A0ABD1JGN5_9TELE</name>
<dbReference type="InterPro" id="IPR006574">
    <property type="entry name" value="PRY"/>
</dbReference>
<organism evidence="8 9">
    <name type="scientific">Coilia grayii</name>
    <name type="common">Gray's grenadier anchovy</name>
    <dbReference type="NCBI Taxonomy" id="363190"/>
    <lineage>
        <taxon>Eukaryota</taxon>
        <taxon>Metazoa</taxon>
        <taxon>Chordata</taxon>
        <taxon>Craniata</taxon>
        <taxon>Vertebrata</taxon>
        <taxon>Euteleostomi</taxon>
        <taxon>Actinopterygii</taxon>
        <taxon>Neopterygii</taxon>
        <taxon>Teleostei</taxon>
        <taxon>Clupei</taxon>
        <taxon>Clupeiformes</taxon>
        <taxon>Clupeoidei</taxon>
        <taxon>Engraulidae</taxon>
        <taxon>Coilinae</taxon>
        <taxon>Coilia</taxon>
    </lineage>
</organism>
<dbReference type="SUPFAM" id="SSF49899">
    <property type="entry name" value="Concanavalin A-like lectins/glucanases"/>
    <property type="match status" value="1"/>
</dbReference>
<dbReference type="PROSITE" id="PS50188">
    <property type="entry name" value="B302_SPRY"/>
    <property type="match status" value="1"/>
</dbReference>
<dbReference type="Pfam" id="PF21109">
    <property type="entry name" value="Stonustoxin_helical"/>
    <property type="match status" value="1"/>
</dbReference>
<sequence length="660" mass="74771">MKKKTEVTAKPNTNFQVKTSESLSEKMNLLDVSTSVRASFLSGMVEASASANYLNQKTSSTRQCRTTLKYHVTTEFKELMISELETPKPDAFDMTDATHVVAGVLYGADALMEFQETADDDSKKQDVKLEMSVMLNKIPFIDVSAKGSVNISDEEKKKVKNFSCRFYGDFGLKNLPSTFEEAVKAYKELPGLLGEKGEKAVPVKVWLYPLSKLGNFEDKLKRMISELLVSQAEKMIDYFHQAEIRTNDLLGKSKAIKAKDIVYKLEQFQSSLTIFTVEMLRKIAELIPAIREGKREESVLRDLLKTQKESGFSGKDMEKWLDEKETEIHTLTLHLKKLKYEIKPPGRELDMFLADPDVVDAFVFSFTSLSYEELYLKRISQKADNFKTGTRSSTHQQHLANVDPWYLKPDVKEAMYSSLNIFNKAPTNNKVISYISDPKYPGASVRWYRNAVLMKPQVKNILQLSTMTCVICYVFCVDSCELTLDRNTANKRVLLSNDNKVATCVNWDQPYPDNPARYRISASVASIEPLTGRRYFECEWGGVKAEIGVLCKSSVIDKIRGELGPWFEHSEKTCCLTCCTDKYTFSCLGDNNFHIDIPPSASQRIGVYVDAEADTVSFYSVSSDTLTHLYTYTTTFPVKPLYAAFNFTMHDCSVVLCKVT</sequence>
<keyword evidence="6" id="KW-0204">Cytolysis</keyword>
<evidence type="ECO:0000256" key="6">
    <source>
        <dbReference type="ARBA" id="ARBA00022852"/>
    </source>
</evidence>
<evidence type="ECO:0000256" key="4">
    <source>
        <dbReference type="ARBA" id="ARBA00022656"/>
    </source>
</evidence>
<dbReference type="GO" id="GO:0090729">
    <property type="term" value="F:toxin activity"/>
    <property type="evidence" value="ECO:0007669"/>
    <property type="project" value="UniProtKB-KW"/>
</dbReference>
<dbReference type="SMART" id="SM00589">
    <property type="entry name" value="PRY"/>
    <property type="match status" value="1"/>
</dbReference>
<dbReference type="Proteomes" id="UP001591681">
    <property type="component" value="Unassembled WGS sequence"/>
</dbReference>
<accession>A0ABD1JGN5</accession>
<evidence type="ECO:0000313" key="9">
    <source>
        <dbReference type="Proteomes" id="UP001591681"/>
    </source>
</evidence>
<evidence type="ECO:0000259" key="7">
    <source>
        <dbReference type="PROSITE" id="PS50188"/>
    </source>
</evidence>
<feature type="domain" description="B30.2/SPRY" evidence="7">
    <location>
        <begin position="462"/>
        <end position="660"/>
    </location>
</feature>
<keyword evidence="9" id="KW-1185">Reference proteome</keyword>
<evidence type="ECO:0000256" key="5">
    <source>
        <dbReference type="ARBA" id="ARBA00022735"/>
    </source>
</evidence>
<dbReference type="InterPro" id="IPR013320">
    <property type="entry name" value="ConA-like_dom_sf"/>
</dbReference>
<gene>
    <name evidence="8" type="ORF">ACEWY4_018850</name>
</gene>
<dbReference type="InterPro" id="IPR043136">
    <property type="entry name" value="B30.2/SPRY_sf"/>
</dbReference>
<evidence type="ECO:0000256" key="3">
    <source>
        <dbReference type="ARBA" id="ARBA00022525"/>
    </source>
</evidence>
<comment type="caution">
    <text evidence="8">The sequence shown here is derived from an EMBL/GenBank/DDBJ whole genome shotgun (WGS) entry which is preliminary data.</text>
</comment>
<dbReference type="InterPro" id="IPR001870">
    <property type="entry name" value="B30.2/SPRY"/>
</dbReference>
<evidence type="ECO:0000256" key="2">
    <source>
        <dbReference type="ARBA" id="ARBA00006480"/>
    </source>
</evidence>
<dbReference type="PANTHER" id="PTHR31594">
    <property type="entry name" value="AIG1-TYPE G DOMAIN-CONTAINING PROTEIN"/>
    <property type="match status" value="1"/>
</dbReference>
<keyword evidence="4" id="KW-0800">Toxin</keyword>
<dbReference type="EMBL" id="JBHFQA010000016">
    <property type="protein sequence ID" value="KAL2085530.1"/>
    <property type="molecule type" value="Genomic_DNA"/>
</dbReference>
<dbReference type="InterPro" id="IPR040581">
    <property type="entry name" value="Thioredoxin_11"/>
</dbReference>
<proteinExistence type="inferred from homology"/>
<dbReference type="AlphaFoldDB" id="A0ABD1JGN5"/>